<proteinExistence type="predicted"/>
<organism evidence="1 2">
    <name type="scientific">Exilibacterium tricleocarpae</name>
    <dbReference type="NCBI Taxonomy" id="2591008"/>
    <lineage>
        <taxon>Bacteria</taxon>
        <taxon>Pseudomonadati</taxon>
        <taxon>Pseudomonadota</taxon>
        <taxon>Gammaproteobacteria</taxon>
        <taxon>Cellvibrionales</taxon>
        <taxon>Cellvibrionaceae</taxon>
        <taxon>Exilibacterium</taxon>
    </lineage>
</organism>
<comment type="caution">
    <text evidence="1">The sequence shown here is derived from an EMBL/GenBank/DDBJ whole genome shotgun (WGS) entry which is preliminary data.</text>
</comment>
<protein>
    <recommendedName>
        <fullName evidence="3">DUF1585 domain-containing protein</fullName>
    </recommendedName>
</protein>
<accession>A0A545TZT3</accession>
<dbReference type="Proteomes" id="UP000319732">
    <property type="component" value="Unassembled WGS sequence"/>
</dbReference>
<dbReference type="EMBL" id="VHSG01000007">
    <property type="protein sequence ID" value="TQV82724.1"/>
    <property type="molecule type" value="Genomic_DNA"/>
</dbReference>
<reference evidence="1 2" key="1">
    <citation type="submission" date="2019-06" db="EMBL/GenBank/DDBJ databases">
        <title>Whole genome sequence for Cellvibrionaceae sp. R142.</title>
        <authorList>
            <person name="Wang G."/>
        </authorList>
    </citation>
    <scope>NUCLEOTIDE SEQUENCE [LARGE SCALE GENOMIC DNA]</scope>
    <source>
        <strain evidence="1 2">R142</strain>
    </source>
</reference>
<name>A0A545TZT3_9GAMM</name>
<evidence type="ECO:0000313" key="1">
    <source>
        <dbReference type="EMBL" id="TQV82724.1"/>
    </source>
</evidence>
<evidence type="ECO:0000313" key="2">
    <source>
        <dbReference type="Proteomes" id="UP000319732"/>
    </source>
</evidence>
<gene>
    <name evidence="1" type="ORF">FKG94_06800</name>
</gene>
<dbReference type="AlphaFoldDB" id="A0A545TZT3"/>
<evidence type="ECO:0008006" key="3">
    <source>
        <dbReference type="Google" id="ProtNLM"/>
    </source>
</evidence>
<keyword evidence="2" id="KW-1185">Reference proteome</keyword>
<sequence length="390" mass="42079">MADIREQAKRIHDRLTGVAPSQALLDAMVADITASNGGANASAGAGHGVAAALRAIDNGDGDEFYSVTLKNMATPWTNRDQTVFAPLNDYTATYIGMVRDELDLREMLYADIIYTANTGNAAVQAANIPAYSNSNNRHYEQFENSGLSFSDPNVLARGTQSSVTGLAAPAGVMTTRGAAKSFFVLGTNRAMFRFTLMSQLCVDLEQVHDITLVPDRIRQDVTRSPGGDSTAFLNGCVGCHNGMDPLTQAFAYYNYNDPDGNPDTDDGSLEYTPGVVQPKYLINEANFTPGYITENDNWANYWREGQNRSLGWDPALSGSGTGAASMGMELAHSEAFAQCQVKKVFNTVCLRDADSTADVNKIDSMVTGFKANGYNLKQVFAETADYCMGE</sequence>
<dbReference type="OrthoDB" id="5753229at2"/>